<dbReference type="EC" id="3.2.2.31" evidence="4"/>
<dbReference type="InterPro" id="IPR003651">
    <property type="entry name" value="Endonuclease3_FeS-loop_motif"/>
</dbReference>
<keyword evidence="9" id="KW-0378">Hydrolase</keyword>
<dbReference type="InterPro" id="IPR003265">
    <property type="entry name" value="HhH-GPD_domain"/>
</dbReference>
<comment type="catalytic activity">
    <reaction evidence="1">
        <text>Hydrolyzes free adenine bases from 7,8-dihydro-8-oxoguanine:adenine mismatched double-stranded DNA, leaving an apurinic site.</text>
        <dbReference type="EC" id="3.2.2.31"/>
    </reaction>
</comment>
<evidence type="ECO:0000256" key="6">
    <source>
        <dbReference type="ARBA" id="ARBA00022485"/>
    </source>
</evidence>
<keyword evidence="7" id="KW-0479">Metal-binding</keyword>
<evidence type="ECO:0000256" key="2">
    <source>
        <dbReference type="ARBA" id="ARBA00001966"/>
    </source>
</evidence>
<evidence type="ECO:0000256" key="10">
    <source>
        <dbReference type="ARBA" id="ARBA00023004"/>
    </source>
</evidence>
<evidence type="ECO:0000313" key="16">
    <source>
        <dbReference type="Proteomes" id="UP001597036"/>
    </source>
</evidence>
<evidence type="ECO:0000256" key="5">
    <source>
        <dbReference type="ARBA" id="ARBA00022023"/>
    </source>
</evidence>
<evidence type="ECO:0000256" key="11">
    <source>
        <dbReference type="ARBA" id="ARBA00023014"/>
    </source>
</evidence>
<evidence type="ECO:0000256" key="4">
    <source>
        <dbReference type="ARBA" id="ARBA00012045"/>
    </source>
</evidence>
<keyword evidence="16" id="KW-1185">Reference proteome</keyword>
<dbReference type="InterPro" id="IPR004036">
    <property type="entry name" value="Endonuclease-III-like_CS2"/>
</dbReference>
<gene>
    <name evidence="15" type="ORF">ACFQY8_00735</name>
</gene>
<comment type="cofactor">
    <cofactor evidence="2">
        <name>[4Fe-4S] cluster</name>
        <dbReference type="ChEBI" id="CHEBI:49883"/>
    </cofactor>
</comment>
<keyword evidence="6" id="KW-0004">4Fe-4S</keyword>
<name>A0ABW2Y3D7_9BIFI</name>
<evidence type="ECO:0000256" key="12">
    <source>
        <dbReference type="ARBA" id="ARBA00023204"/>
    </source>
</evidence>
<evidence type="ECO:0000256" key="9">
    <source>
        <dbReference type="ARBA" id="ARBA00022801"/>
    </source>
</evidence>
<dbReference type="EMBL" id="JBHTHQ010000006">
    <property type="protein sequence ID" value="MFD0704283.1"/>
    <property type="molecule type" value="Genomic_DNA"/>
</dbReference>
<evidence type="ECO:0000313" key="15">
    <source>
        <dbReference type="EMBL" id="MFD0704283.1"/>
    </source>
</evidence>
<evidence type="ECO:0000256" key="8">
    <source>
        <dbReference type="ARBA" id="ARBA00022763"/>
    </source>
</evidence>
<dbReference type="Pfam" id="PF10576">
    <property type="entry name" value="EndIII_4Fe-2S"/>
    <property type="match status" value="1"/>
</dbReference>
<comment type="caution">
    <text evidence="15">The sequence shown here is derived from an EMBL/GenBank/DDBJ whole genome shotgun (WGS) entry which is preliminary data.</text>
</comment>
<dbReference type="Gene3D" id="1.10.1670.10">
    <property type="entry name" value="Helix-hairpin-Helix base-excision DNA repair enzymes (C-terminal)"/>
    <property type="match status" value="1"/>
</dbReference>
<keyword evidence="10" id="KW-0408">Iron</keyword>
<evidence type="ECO:0000256" key="13">
    <source>
        <dbReference type="ARBA" id="ARBA00023295"/>
    </source>
</evidence>
<keyword evidence="13" id="KW-0326">Glycosidase</keyword>
<dbReference type="Pfam" id="PF00730">
    <property type="entry name" value="HhH-GPD"/>
    <property type="match status" value="1"/>
</dbReference>
<dbReference type="Proteomes" id="UP001597036">
    <property type="component" value="Unassembled WGS sequence"/>
</dbReference>
<dbReference type="PANTHER" id="PTHR42944">
    <property type="entry name" value="ADENINE DNA GLYCOSYLASE"/>
    <property type="match status" value="1"/>
</dbReference>
<reference evidence="16" key="1">
    <citation type="journal article" date="2019" name="Int. J. Syst. Evol. Microbiol.">
        <title>The Global Catalogue of Microorganisms (GCM) 10K type strain sequencing project: providing services to taxonomists for standard genome sequencing and annotation.</title>
        <authorList>
            <consortium name="The Broad Institute Genomics Platform"/>
            <consortium name="The Broad Institute Genome Sequencing Center for Infectious Disease"/>
            <person name="Wu L."/>
            <person name="Ma J."/>
        </authorList>
    </citation>
    <scope>NUCLEOTIDE SEQUENCE [LARGE SCALE GENOMIC DNA]</scope>
    <source>
        <strain evidence="16">CCM 8604</strain>
    </source>
</reference>
<evidence type="ECO:0000256" key="3">
    <source>
        <dbReference type="ARBA" id="ARBA00008343"/>
    </source>
</evidence>
<dbReference type="InterPro" id="IPR000445">
    <property type="entry name" value="HhH_motif"/>
</dbReference>
<dbReference type="CDD" id="cd00056">
    <property type="entry name" value="ENDO3c"/>
    <property type="match status" value="1"/>
</dbReference>
<dbReference type="Gene3D" id="1.10.340.30">
    <property type="entry name" value="Hypothetical protein, domain 2"/>
    <property type="match status" value="1"/>
</dbReference>
<dbReference type="SMART" id="SM00478">
    <property type="entry name" value="ENDO3c"/>
    <property type="match status" value="1"/>
</dbReference>
<dbReference type="PANTHER" id="PTHR42944:SF1">
    <property type="entry name" value="ADENINE DNA GLYCOSYLASE"/>
    <property type="match status" value="1"/>
</dbReference>
<keyword evidence="11" id="KW-0411">Iron-sulfur</keyword>
<evidence type="ECO:0000259" key="14">
    <source>
        <dbReference type="SMART" id="SM00478"/>
    </source>
</evidence>
<comment type="similarity">
    <text evidence="3">Belongs to the Nth/MutY family.</text>
</comment>
<dbReference type="PROSITE" id="PS00764">
    <property type="entry name" value="ENDONUCLEASE_III_1"/>
    <property type="match status" value="1"/>
</dbReference>
<proteinExistence type="inferred from homology"/>
<dbReference type="Pfam" id="PF00633">
    <property type="entry name" value="HHH"/>
    <property type="match status" value="1"/>
</dbReference>
<keyword evidence="12" id="KW-0234">DNA repair</keyword>
<dbReference type="RefSeq" id="WP_377937662.1">
    <property type="nucleotide sequence ID" value="NZ_JBHTHQ010000006.1"/>
</dbReference>
<evidence type="ECO:0000256" key="7">
    <source>
        <dbReference type="ARBA" id="ARBA00022723"/>
    </source>
</evidence>
<keyword evidence="8" id="KW-0227">DNA damage</keyword>
<dbReference type="InterPro" id="IPR004035">
    <property type="entry name" value="Endouclease-III_FeS-bd_BS"/>
</dbReference>
<accession>A0ABW2Y3D7</accession>
<dbReference type="InterPro" id="IPR044298">
    <property type="entry name" value="MIG/MutY"/>
</dbReference>
<feature type="domain" description="HhH-GPD" evidence="14">
    <location>
        <begin position="52"/>
        <end position="204"/>
    </location>
</feature>
<sequence>MTDHTVSPDVHSDDDYSAYHDALAPWWADHARDFPWRFGRTDAWGVLLSEVMSQQTPMTRVLPYWQSWMAVWSSPDKLAEATAAEVISAWGTLGYPRRALRLRECAQEIVARFGGRVPDTYEELVSLPGIGDYTACAVMAFAYGKRVPVVDTNIRRVLSRAIGGAESLGGAANASERKLAENALPRDARMSVIWNQATMELGATVCTAKSPACDECPLRSECKFAQAGWPGLGQKRTRPRQTFTGTNRQVRGKILKALRHADEHHLSYDEISQVWADSVQLDACIASLDEDGLIEIREDHSLTLPLG</sequence>
<protein>
    <recommendedName>
        <fullName evidence="5">Adenine DNA glycosylase</fullName>
        <ecNumber evidence="4">3.2.2.31</ecNumber>
    </recommendedName>
</protein>
<evidence type="ECO:0000256" key="1">
    <source>
        <dbReference type="ARBA" id="ARBA00000843"/>
    </source>
</evidence>
<dbReference type="InterPro" id="IPR011257">
    <property type="entry name" value="DNA_glycosylase"/>
</dbReference>
<dbReference type="SUPFAM" id="SSF48150">
    <property type="entry name" value="DNA-glycosylase"/>
    <property type="match status" value="1"/>
</dbReference>
<organism evidence="15 16">
    <name type="scientific">Alloscardovia venturai</name>
    <dbReference type="NCBI Taxonomy" id="1769421"/>
    <lineage>
        <taxon>Bacteria</taxon>
        <taxon>Bacillati</taxon>
        <taxon>Actinomycetota</taxon>
        <taxon>Actinomycetes</taxon>
        <taxon>Bifidobacteriales</taxon>
        <taxon>Bifidobacteriaceae</taxon>
        <taxon>Alloscardovia</taxon>
    </lineage>
</organism>
<dbReference type="InterPro" id="IPR023170">
    <property type="entry name" value="HhH_base_excis_C"/>
</dbReference>
<dbReference type="SMART" id="SM00525">
    <property type="entry name" value="FES"/>
    <property type="match status" value="1"/>
</dbReference>
<dbReference type="PROSITE" id="PS01155">
    <property type="entry name" value="ENDONUCLEASE_III_2"/>
    <property type="match status" value="1"/>
</dbReference>